<evidence type="ECO:0000313" key="3">
    <source>
        <dbReference type="Proteomes" id="UP000015480"/>
    </source>
</evidence>
<reference evidence="2 3" key="1">
    <citation type="journal article" date="2014" name="BMC Genomics">
        <title>Architecture and functions of a multipartite genome of the methylotrophic bacterium Paracoccus aminophilus JCM 7686, containing primary and secondary chromids.</title>
        <authorList>
            <person name="Dziewit L."/>
            <person name="Czarnecki J."/>
            <person name="Wibberg D."/>
            <person name="Radlinska M."/>
            <person name="Mrozek P."/>
            <person name="Szymczak M."/>
            <person name="Schluter A."/>
            <person name="Puhler A."/>
            <person name="Bartosik D."/>
        </authorList>
    </citation>
    <scope>NUCLEOTIDE SEQUENCE [LARGE SCALE GENOMIC DNA]</scope>
    <source>
        <strain evidence="2">JCM 7686</strain>
        <plasmid evidence="3">Plasmid pAMI4</plasmid>
    </source>
</reference>
<dbReference type="SUPFAM" id="SSF51679">
    <property type="entry name" value="Bacterial luciferase-like"/>
    <property type="match status" value="1"/>
</dbReference>
<dbReference type="EMBL" id="CP006652">
    <property type="protein sequence ID" value="AGT10864.1"/>
    <property type="molecule type" value="Genomic_DNA"/>
</dbReference>
<keyword evidence="2" id="KW-0560">Oxidoreductase</keyword>
<dbReference type="PANTHER" id="PTHR30137">
    <property type="entry name" value="LUCIFERASE-LIKE MONOOXYGENASE"/>
    <property type="match status" value="1"/>
</dbReference>
<evidence type="ECO:0000313" key="2">
    <source>
        <dbReference type="EMBL" id="AGT10864.1"/>
    </source>
</evidence>
<dbReference type="HOGENOM" id="CLU_027853_2_0_5"/>
<evidence type="ECO:0000259" key="1">
    <source>
        <dbReference type="Pfam" id="PF00296"/>
    </source>
</evidence>
<dbReference type="PATRIC" id="fig|1367847.3.peg.3806"/>
<sequence length="347" mass="36873">MTRHLGGINHLAFLIPGSFRPESPAAGLEETLRLFAYAEELGYDSAWVRQRHLESGVSSAAVFLAAASQRTSRIGLGSAVIQLDYESPFRLAEDLALADQLSGGRIHVGVSTGSAPFAGLLGDLLAAPAPGPRYAQAERLKQALSSDILAQEAVAGNAAGSQIPRLQPQSPGLLQRLWYGGGSTGSVTWAAKAGFNLLTGNIVSGETGDDFRTVQAGLIRQFRTIWQSATTPGGAGIAKPRVALGRVILPTDSATPETAARYREFAAARDARTHQPAQNARRTLYLPDLVGPVEVIAARLREDAALAEVSELRLELPYAFPPEDYRQILKDALALRHLLATPALAAN</sequence>
<name>S5XTM1_PARAH</name>
<dbReference type="RefSeq" id="WP_020952349.1">
    <property type="nucleotide sequence ID" value="NC_022049.1"/>
</dbReference>
<dbReference type="PANTHER" id="PTHR30137:SF15">
    <property type="entry name" value="BLL6902 PROTEIN"/>
    <property type="match status" value="1"/>
</dbReference>
<dbReference type="OrthoDB" id="9804736at2"/>
<dbReference type="Pfam" id="PF00296">
    <property type="entry name" value="Bac_luciferase"/>
    <property type="match status" value="1"/>
</dbReference>
<organism evidence="2 3">
    <name type="scientific">Paracoccus aminophilus JCM 7686</name>
    <dbReference type="NCBI Taxonomy" id="1367847"/>
    <lineage>
        <taxon>Bacteria</taxon>
        <taxon>Pseudomonadati</taxon>
        <taxon>Pseudomonadota</taxon>
        <taxon>Alphaproteobacteria</taxon>
        <taxon>Rhodobacterales</taxon>
        <taxon>Paracoccaceae</taxon>
        <taxon>Paracoccus</taxon>
    </lineage>
</organism>
<dbReference type="Gene3D" id="3.20.20.30">
    <property type="entry name" value="Luciferase-like domain"/>
    <property type="match status" value="1"/>
</dbReference>
<dbReference type="InterPro" id="IPR050766">
    <property type="entry name" value="Bact_Lucif_Oxidored"/>
</dbReference>
<geneLocation type="plasmid" evidence="2 3">
    <name>pAMI4</name>
</geneLocation>
<gene>
    <name evidence="2" type="ORF">JCM7686_pAMI4p173</name>
</gene>
<dbReference type="GO" id="GO:0016705">
    <property type="term" value="F:oxidoreductase activity, acting on paired donors, with incorporation or reduction of molecular oxygen"/>
    <property type="evidence" value="ECO:0007669"/>
    <property type="project" value="InterPro"/>
</dbReference>
<keyword evidence="3" id="KW-1185">Reference proteome</keyword>
<accession>S5XTM1</accession>
<dbReference type="AlphaFoldDB" id="S5XTM1"/>
<dbReference type="GO" id="GO:0004497">
    <property type="term" value="F:monooxygenase activity"/>
    <property type="evidence" value="ECO:0007669"/>
    <property type="project" value="UniProtKB-KW"/>
</dbReference>
<dbReference type="eggNOG" id="COG2141">
    <property type="taxonomic scope" value="Bacteria"/>
</dbReference>
<feature type="domain" description="Luciferase-like" evidence="1">
    <location>
        <begin position="14"/>
        <end position="206"/>
    </location>
</feature>
<dbReference type="Proteomes" id="UP000015480">
    <property type="component" value="Plasmid pAMI4"/>
</dbReference>
<dbReference type="InterPro" id="IPR036661">
    <property type="entry name" value="Luciferase-like_sf"/>
</dbReference>
<keyword evidence="2" id="KW-0614">Plasmid</keyword>
<dbReference type="GO" id="GO:0005829">
    <property type="term" value="C:cytosol"/>
    <property type="evidence" value="ECO:0007669"/>
    <property type="project" value="TreeGrafter"/>
</dbReference>
<keyword evidence="2" id="KW-0503">Monooxygenase</keyword>
<dbReference type="KEGG" id="pami:JCM7686_pAMI4p173"/>
<proteinExistence type="predicted"/>
<dbReference type="InterPro" id="IPR011251">
    <property type="entry name" value="Luciferase-like_dom"/>
</dbReference>
<protein>
    <submittedName>
        <fullName evidence="2">Monooxygenase</fullName>
    </submittedName>
</protein>